<evidence type="ECO:0000256" key="1">
    <source>
        <dbReference type="ARBA" id="ARBA00000822"/>
    </source>
</evidence>
<dbReference type="PANTHER" id="PTHR45708:SF21">
    <property type="entry name" value="ACIDIC ENDOCHITINASE"/>
    <property type="match status" value="1"/>
</dbReference>
<evidence type="ECO:0000313" key="9">
    <source>
        <dbReference type="Proteomes" id="UP001293254"/>
    </source>
</evidence>
<accession>A0AAE1YQ63</accession>
<evidence type="ECO:0000256" key="5">
    <source>
        <dbReference type="ARBA" id="ARBA00023277"/>
    </source>
</evidence>
<reference evidence="8" key="2">
    <citation type="journal article" date="2024" name="Plant">
        <title>Genomic evolution and insights into agronomic trait innovations of Sesamum species.</title>
        <authorList>
            <person name="Miao H."/>
            <person name="Wang L."/>
            <person name="Qu L."/>
            <person name="Liu H."/>
            <person name="Sun Y."/>
            <person name="Le M."/>
            <person name="Wang Q."/>
            <person name="Wei S."/>
            <person name="Zheng Y."/>
            <person name="Lin W."/>
            <person name="Duan Y."/>
            <person name="Cao H."/>
            <person name="Xiong S."/>
            <person name="Wang X."/>
            <person name="Wei L."/>
            <person name="Li C."/>
            <person name="Ma Q."/>
            <person name="Ju M."/>
            <person name="Zhao R."/>
            <person name="Li G."/>
            <person name="Mu C."/>
            <person name="Tian Q."/>
            <person name="Mei H."/>
            <person name="Zhang T."/>
            <person name="Gao T."/>
            <person name="Zhang H."/>
        </authorList>
    </citation>
    <scope>NUCLEOTIDE SEQUENCE</scope>
    <source>
        <strain evidence="8">3651</strain>
    </source>
</reference>
<dbReference type="Gene3D" id="3.20.20.80">
    <property type="entry name" value="Glycosidases"/>
    <property type="match status" value="1"/>
</dbReference>
<dbReference type="AlphaFoldDB" id="A0AAE1YQ63"/>
<keyword evidence="6" id="KW-0624">Polysaccharide degradation</keyword>
<keyword evidence="7" id="KW-1133">Transmembrane helix</keyword>
<dbReference type="InterPro" id="IPR017853">
    <property type="entry name" value="GH"/>
</dbReference>
<evidence type="ECO:0000256" key="2">
    <source>
        <dbReference type="ARBA" id="ARBA00012729"/>
    </source>
</evidence>
<sequence>MAAGYSQSSTRTLLIILSILIAFSLFNFRSSKACEMSTYWGYKSSEGSLEELCETGTVKYVNLAFLSQFWLRPDACSKLDWPLRSPPQAPAGLLSPGPTGPLGDAPLDGIDFASSSPSLYWDDLVRALGNLNSPHKKVYLSAAGSCSYPDPILGKAIDTGLFDYIWLKSYNNPQCDCDMGISCVLASWFKWSCSLPPGKQLLFFSLAPKQSCFLSQIFKTITYSPSYGGFLLPGGVYKVQDLKIIYEWLLAGMTVVKGTGAAGKCSLQLEVQTADAKEERPAIAAAEQAVDGPKTGCTCALSWQVMKMTGAASQTGCAVCQC</sequence>
<proteinExistence type="predicted"/>
<evidence type="ECO:0000256" key="4">
    <source>
        <dbReference type="ARBA" id="ARBA00023024"/>
    </source>
</evidence>
<dbReference type="InterPro" id="IPR050542">
    <property type="entry name" value="Glycosyl_Hydrlase18_Chitinase"/>
</dbReference>
<evidence type="ECO:0000313" key="8">
    <source>
        <dbReference type="EMBL" id="KAK4434321.1"/>
    </source>
</evidence>
<keyword evidence="4" id="KW-0146">Chitin degradation</keyword>
<comment type="caution">
    <text evidence="8">The sequence shown here is derived from an EMBL/GenBank/DDBJ whole genome shotgun (WGS) entry which is preliminary data.</text>
</comment>
<dbReference type="GO" id="GO:0004568">
    <property type="term" value="F:chitinase activity"/>
    <property type="evidence" value="ECO:0007669"/>
    <property type="project" value="TreeGrafter"/>
</dbReference>
<keyword evidence="9" id="KW-1185">Reference proteome</keyword>
<dbReference type="EMBL" id="JACGWO010000002">
    <property type="protein sequence ID" value="KAK4434321.1"/>
    <property type="molecule type" value="Genomic_DNA"/>
</dbReference>
<evidence type="ECO:0000256" key="7">
    <source>
        <dbReference type="SAM" id="Phobius"/>
    </source>
</evidence>
<comment type="catalytic activity">
    <reaction evidence="1">
        <text>Random endo-hydrolysis of N-acetyl-beta-D-glucosaminide (1-&gt;4)-beta-linkages in chitin and chitodextrins.</text>
        <dbReference type="EC" id="3.2.1.14"/>
    </reaction>
</comment>
<organism evidence="8 9">
    <name type="scientific">Sesamum alatum</name>
    <dbReference type="NCBI Taxonomy" id="300844"/>
    <lineage>
        <taxon>Eukaryota</taxon>
        <taxon>Viridiplantae</taxon>
        <taxon>Streptophyta</taxon>
        <taxon>Embryophyta</taxon>
        <taxon>Tracheophyta</taxon>
        <taxon>Spermatophyta</taxon>
        <taxon>Magnoliopsida</taxon>
        <taxon>eudicotyledons</taxon>
        <taxon>Gunneridae</taxon>
        <taxon>Pentapetalae</taxon>
        <taxon>asterids</taxon>
        <taxon>lamiids</taxon>
        <taxon>Lamiales</taxon>
        <taxon>Pedaliaceae</taxon>
        <taxon>Sesamum</taxon>
    </lineage>
</organism>
<name>A0AAE1YQ63_9LAMI</name>
<gene>
    <name evidence="8" type="ORF">Salat_0594900</name>
</gene>
<keyword evidence="5" id="KW-0119">Carbohydrate metabolism</keyword>
<keyword evidence="7" id="KW-0812">Transmembrane</keyword>
<evidence type="ECO:0000256" key="6">
    <source>
        <dbReference type="ARBA" id="ARBA00023326"/>
    </source>
</evidence>
<dbReference type="SUPFAM" id="SSF51445">
    <property type="entry name" value="(Trans)glycosidases"/>
    <property type="match status" value="1"/>
</dbReference>
<dbReference type="EC" id="3.2.1.14" evidence="2"/>
<dbReference type="PANTHER" id="PTHR45708">
    <property type="entry name" value="ENDOCHITINASE"/>
    <property type="match status" value="1"/>
</dbReference>
<dbReference type="GO" id="GO:0005576">
    <property type="term" value="C:extracellular region"/>
    <property type="evidence" value="ECO:0007669"/>
    <property type="project" value="TreeGrafter"/>
</dbReference>
<keyword evidence="3" id="KW-0378">Hydrolase</keyword>
<dbReference type="Proteomes" id="UP001293254">
    <property type="component" value="Unassembled WGS sequence"/>
</dbReference>
<keyword evidence="7" id="KW-0472">Membrane</keyword>
<feature type="transmembrane region" description="Helical" evidence="7">
    <location>
        <begin position="12"/>
        <end position="28"/>
    </location>
</feature>
<evidence type="ECO:0000256" key="3">
    <source>
        <dbReference type="ARBA" id="ARBA00022801"/>
    </source>
</evidence>
<protein>
    <recommendedName>
        <fullName evidence="2">chitinase</fullName>
        <ecNumber evidence="2">3.2.1.14</ecNumber>
    </recommendedName>
</protein>
<reference evidence="8" key="1">
    <citation type="submission" date="2020-06" db="EMBL/GenBank/DDBJ databases">
        <authorList>
            <person name="Li T."/>
            <person name="Hu X."/>
            <person name="Zhang T."/>
            <person name="Song X."/>
            <person name="Zhang H."/>
            <person name="Dai N."/>
            <person name="Sheng W."/>
            <person name="Hou X."/>
            <person name="Wei L."/>
        </authorList>
    </citation>
    <scope>NUCLEOTIDE SEQUENCE</scope>
    <source>
        <strain evidence="8">3651</strain>
        <tissue evidence="8">Leaf</tissue>
    </source>
</reference>